<dbReference type="Proteomes" id="UP000321949">
    <property type="component" value="Unassembled WGS sequence"/>
</dbReference>
<evidence type="ECO:0000313" key="3">
    <source>
        <dbReference type="EMBL" id="TXK15610.1"/>
    </source>
</evidence>
<dbReference type="InterPro" id="IPR045423">
    <property type="entry name" value="DUF6510"/>
</dbReference>
<evidence type="ECO:0000313" key="5">
    <source>
        <dbReference type="Proteomes" id="UP000321949"/>
    </source>
</evidence>
<reference evidence="2 4" key="1">
    <citation type="submission" date="2016-10" db="EMBL/GenBank/DDBJ databases">
        <authorList>
            <person name="Varghese N."/>
            <person name="Submissions S."/>
        </authorList>
    </citation>
    <scope>NUCLEOTIDE SEQUENCE [LARGE SCALE GENOMIC DNA]</scope>
    <source>
        <strain evidence="2 4">UNC380MFSha3.1</strain>
    </source>
</reference>
<reference evidence="3 5" key="2">
    <citation type="submission" date="2019-08" db="EMBL/GenBank/DDBJ databases">
        <authorList>
            <person name="Dong K."/>
        </authorList>
    </citation>
    <scope>NUCLEOTIDE SEQUENCE [LARGE SCALE GENOMIC DNA]</scope>
    <source>
        <strain evidence="3 5">K-1</strain>
    </source>
</reference>
<dbReference type="Pfam" id="PF20120">
    <property type="entry name" value="DUF6510"/>
    <property type="match status" value="1"/>
</dbReference>
<evidence type="ECO:0000256" key="1">
    <source>
        <dbReference type="SAM" id="MobiDB-lite"/>
    </source>
</evidence>
<dbReference type="EMBL" id="VRSX01000001">
    <property type="protein sequence ID" value="TXK15610.1"/>
    <property type="molecule type" value="Genomic_DNA"/>
</dbReference>
<evidence type="ECO:0000313" key="2">
    <source>
        <dbReference type="EMBL" id="SFI64997.1"/>
    </source>
</evidence>
<evidence type="ECO:0000313" key="4">
    <source>
        <dbReference type="Proteomes" id="UP000198702"/>
    </source>
</evidence>
<sequence length="101" mass="10331">MDDSPHHGAPPDEPHGPVRHVDGNALAGLLADVFAADMTMALLACGHCGQAGPLAAAVVEDDGAAAILRCRSCTRTLLTVLRADGRLSLRIGALARLDVAV</sequence>
<dbReference type="OrthoDB" id="165401at2"/>
<proteinExistence type="predicted"/>
<dbReference type="EMBL" id="FOQZ01000004">
    <property type="protein sequence ID" value="SFI64997.1"/>
    <property type="molecule type" value="Genomic_DNA"/>
</dbReference>
<accession>A0A5C8IAB2</accession>
<dbReference type="RefSeq" id="WP_051526361.1">
    <property type="nucleotide sequence ID" value="NZ_BKAH01000005.1"/>
</dbReference>
<keyword evidence="5" id="KW-1185">Reference proteome</keyword>
<organism evidence="3 5">
    <name type="scientific">Microbacterium saccharophilum</name>
    <dbReference type="NCBI Taxonomy" id="1213358"/>
    <lineage>
        <taxon>Bacteria</taxon>
        <taxon>Bacillati</taxon>
        <taxon>Actinomycetota</taxon>
        <taxon>Actinomycetes</taxon>
        <taxon>Micrococcales</taxon>
        <taxon>Microbacteriaceae</taxon>
        <taxon>Microbacterium</taxon>
    </lineage>
</organism>
<name>A0A5C8IAB2_9MICO</name>
<evidence type="ECO:0008006" key="6">
    <source>
        <dbReference type="Google" id="ProtNLM"/>
    </source>
</evidence>
<feature type="region of interest" description="Disordered" evidence="1">
    <location>
        <begin position="1"/>
        <end position="20"/>
    </location>
</feature>
<comment type="caution">
    <text evidence="3">The sequence shown here is derived from an EMBL/GenBank/DDBJ whole genome shotgun (WGS) entry which is preliminary data.</text>
</comment>
<gene>
    <name evidence="3" type="ORF">FVP74_04275</name>
    <name evidence="2" type="ORF">SAMN04487751_2494</name>
</gene>
<dbReference type="Proteomes" id="UP000198702">
    <property type="component" value="Unassembled WGS sequence"/>
</dbReference>
<protein>
    <recommendedName>
        <fullName evidence="6">Hydrogenase maturation nickel metallochaperone HypA</fullName>
    </recommendedName>
</protein>
<dbReference type="AlphaFoldDB" id="A0A5C8IAB2"/>